<dbReference type="PANTHER" id="PTHR33991">
    <property type="entry name" value="DNA REPAIR PROTEIN RECO"/>
    <property type="match status" value="1"/>
</dbReference>
<evidence type="ECO:0000256" key="4">
    <source>
        <dbReference type="ARBA" id="ARBA00023172"/>
    </source>
</evidence>
<dbReference type="GO" id="GO:0043590">
    <property type="term" value="C:bacterial nucleoid"/>
    <property type="evidence" value="ECO:0007669"/>
    <property type="project" value="TreeGrafter"/>
</dbReference>
<comment type="caution">
    <text evidence="9">The sequence shown here is derived from an EMBL/GenBank/DDBJ whole genome shotgun (WGS) entry which is preliminary data.</text>
</comment>
<comment type="function">
    <text evidence="7">Involved in DNA repair and RecF pathway recombination.</text>
</comment>
<dbReference type="PANTHER" id="PTHR33991:SF1">
    <property type="entry name" value="DNA REPAIR PROTEIN RECO"/>
    <property type="match status" value="1"/>
</dbReference>
<keyword evidence="5 7" id="KW-0234">DNA repair</keyword>
<proteinExistence type="inferred from homology"/>
<dbReference type="InterPro" id="IPR003717">
    <property type="entry name" value="RecO"/>
</dbReference>
<keyword evidence="10" id="KW-1185">Reference proteome</keyword>
<feature type="domain" description="DNA replication/recombination mediator RecO N-terminal" evidence="8">
    <location>
        <begin position="1"/>
        <end position="79"/>
    </location>
</feature>
<dbReference type="RefSeq" id="WP_155935094.1">
    <property type="nucleotide sequence ID" value="NZ_WODC01000008.1"/>
</dbReference>
<evidence type="ECO:0000313" key="9">
    <source>
        <dbReference type="EMBL" id="MUM78414.1"/>
    </source>
</evidence>
<evidence type="ECO:0000256" key="3">
    <source>
        <dbReference type="ARBA" id="ARBA00022763"/>
    </source>
</evidence>
<dbReference type="Pfam" id="PF02565">
    <property type="entry name" value="RecO_C"/>
    <property type="match status" value="1"/>
</dbReference>
<protein>
    <recommendedName>
        <fullName evidence="2 7">DNA repair protein RecO</fullName>
    </recommendedName>
    <alternativeName>
        <fullName evidence="6 7">Recombination protein O</fullName>
    </alternativeName>
</protein>
<evidence type="ECO:0000256" key="5">
    <source>
        <dbReference type="ARBA" id="ARBA00023204"/>
    </source>
</evidence>
<evidence type="ECO:0000256" key="6">
    <source>
        <dbReference type="ARBA" id="ARBA00033409"/>
    </source>
</evidence>
<dbReference type="Gene3D" id="1.20.1440.120">
    <property type="entry name" value="Recombination protein O, C-terminal domain"/>
    <property type="match status" value="1"/>
</dbReference>
<reference evidence="9 10" key="1">
    <citation type="submission" date="2019-11" db="EMBL/GenBank/DDBJ databases">
        <title>Pseudodesulfovibrio alkaliphilus, sp. nov., an alkaliphilic sulfate-reducing bacteria from mud volcano of Taman peninsula, Russia.</title>
        <authorList>
            <person name="Frolova A."/>
            <person name="Merkel A.Y."/>
            <person name="Slobodkin A.I."/>
        </authorList>
    </citation>
    <scope>NUCLEOTIDE SEQUENCE [LARGE SCALE GENOMIC DNA]</scope>
    <source>
        <strain evidence="9 10">F-1</strain>
    </source>
</reference>
<dbReference type="InterPro" id="IPR022572">
    <property type="entry name" value="DNA_rep/recomb_RecO_N"/>
</dbReference>
<accession>A0A7K1KQP9</accession>
<dbReference type="InterPro" id="IPR037278">
    <property type="entry name" value="ARFGAP/RecO"/>
</dbReference>
<dbReference type="AlphaFoldDB" id="A0A7K1KQP9"/>
<dbReference type="SUPFAM" id="SSF57863">
    <property type="entry name" value="ArfGap/RecO-like zinc finger"/>
    <property type="match status" value="1"/>
</dbReference>
<comment type="similarity">
    <text evidence="1 7">Belongs to the RecO family.</text>
</comment>
<evidence type="ECO:0000256" key="2">
    <source>
        <dbReference type="ARBA" id="ARBA00021310"/>
    </source>
</evidence>
<dbReference type="HAMAP" id="MF_00201">
    <property type="entry name" value="RecO"/>
    <property type="match status" value="1"/>
</dbReference>
<dbReference type="InterPro" id="IPR042242">
    <property type="entry name" value="RecO_C"/>
</dbReference>
<dbReference type="Pfam" id="PF11967">
    <property type="entry name" value="RecO_N"/>
    <property type="match status" value="1"/>
</dbReference>
<dbReference type="Proteomes" id="UP000461162">
    <property type="component" value="Unassembled WGS sequence"/>
</dbReference>
<sequence>MDATEKALVLKVGCFREADCWVRLFTPTRGIFNAFAFGGSRSRRRFVGCLDPLSLVLFSIGSDRRGAYSVLGEGSLLHNFPGIRADAAAAGLAANCVRFVEAVEIDPSDAAPVYHLLLNTLYLLDSGQGSPDFVPWFFRARLAFAMGYDPDFENCGTCGSPVSQGRGHLFVVEQGQVVCAACHSVGKPLDGLARSVSPGVLRALEWIRESDPGDWGRVVLDREVRRQVSQLVEMFVAYHLGLSWENGIYKKV</sequence>
<dbReference type="GO" id="GO:0006302">
    <property type="term" value="P:double-strand break repair"/>
    <property type="evidence" value="ECO:0007669"/>
    <property type="project" value="TreeGrafter"/>
</dbReference>
<evidence type="ECO:0000256" key="7">
    <source>
        <dbReference type="HAMAP-Rule" id="MF_00201"/>
    </source>
</evidence>
<dbReference type="GO" id="GO:0006310">
    <property type="term" value="P:DNA recombination"/>
    <property type="evidence" value="ECO:0007669"/>
    <property type="project" value="UniProtKB-UniRule"/>
</dbReference>
<dbReference type="InterPro" id="IPR012340">
    <property type="entry name" value="NA-bd_OB-fold"/>
</dbReference>
<dbReference type="EMBL" id="WODC01000008">
    <property type="protein sequence ID" value="MUM78414.1"/>
    <property type="molecule type" value="Genomic_DNA"/>
</dbReference>
<keyword evidence="4 7" id="KW-0233">DNA recombination</keyword>
<organism evidence="9 10">
    <name type="scientific">Pseudodesulfovibrio alkaliphilus</name>
    <dbReference type="NCBI Taxonomy" id="2661613"/>
    <lineage>
        <taxon>Bacteria</taxon>
        <taxon>Pseudomonadati</taxon>
        <taxon>Thermodesulfobacteriota</taxon>
        <taxon>Desulfovibrionia</taxon>
        <taxon>Desulfovibrionales</taxon>
        <taxon>Desulfovibrionaceae</taxon>
    </lineage>
</organism>
<keyword evidence="3 7" id="KW-0227">DNA damage</keyword>
<dbReference type="Gene3D" id="2.40.50.140">
    <property type="entry name" value="Nucleic acid-binding proteins"/>
    <property type="match status" value="1"/>
</dbReference>
<name>A0A7K1KQP9_9BACT</name>
<evidence type="ECO:0000256" key="1">
    <source>
        <dbReference type="ARBA" id="ARBA00007452"/>
    </source>
</evidence>
<gene>
    <name evidence="7 9" type="primary">recO</name>
    <name evidence="9" type="ORF">GKC30_12285</name>
</gene>
<evidence type="ECO:0000313" key="10">
    <source>
        <dbReference type="Proteomes" id="UP000461162"/>
    </source>
</evidence>
<dbReference type="NCBIfam" id="TIGR00613">
    <property type="entry name" value="reco"/>
    <property type="match status" value="1"/>
</dbReference>
<evidence type="ECO:0000259" key="8">
    <source>
        <dbReference type="Pfam" id="PF11967"/>
    </source>
</evidence>
<dbReference type="SUPFAM" id="SSF50249">
    <property type="entry name" value="Nucleic acid-binding proteins"/>
    <property type="match status" value="1"/>
</dbReference>